<dbReference type="RefSeq" id="WP_167223237.1">
    <property type="nucleotide sequence ID" value="NZ_VUYU01000004.1"/>
</dbReference>
<dbReference type="EMBL" id="VUYU01000004">
    <property type="protein sequence ID" value="NHZ33520.1"/>
    <property type="molecule type" value="Genomic_DNA"/>
</dbReference>
<reference evidence="1 2" key="1">
    <citation type="submission" date="2019-09" db="EMBL/GenBank/DDBJ databases">
        <title>Taxonomy of Antarctic Massilia spp.: description of Massilia rubra sp. nov., Massilia aquatica sp. nov., Massilia mucilaginosa sp. nov., Massilia frigida sp. nov. isolated from streams, lakes and regoliths.</title>
        <authorList>
            <person name="Holochova P."/>
            <person name="Sedlacek I."/>
            <person name="Kralova S."/>
            <person name="Maslanova I."/>
            <person name="Busse H.-J."/>
            <person name="Stankova E."/>
            <person name="Vrbovska V."/>
            <person name="Kovarovic V."/>
            <person name="Bartak M."/>
            <person name="Svec P."/>
            <person name="Pantucek R."/>
        </authorList>
    </citation>
    <scope>NUCLEOTIDE SEQUENCE [LARGE SCALE GENOMIC DNA]</scope>
    <source>
        <strain evidence="1 2">CCM 8692</strain>
    </source>
</reference>
<protein>
    <recommendedName>
        <fullName evidence="3">Lipoprotein</fullName>
    </recommendedName>
</protein>
<accession>A0ABX0LL68</accession>
<evidence type="ECO:0008006" key="3">
    <source>
        <dbReference type="Google" id="ProtNLM"/>
    </source>
</evidence>
<gene>
    <name evidence="1" type="ORF">F0185_07930</name>
</gene>
<sequence length="222" mass="24682">MKSYLALAVAGVVSLTACDNKIEANDKNISLAVANYLDKKGELCLELTEWPLSISPSDMENKDVIPDALVPKMEALKALGLTAEAPGGNDPNDTNPYKPEVVVKRYVLTDAGKKIYREKEVTKYDYSKKTSKKVIEGDLCYGQKKLTKVINWTTPAKAGKWLFVNVTYAYKIDKVADWAKRPELSAAFPEIAENLAEAGKVEKKVLLKLNEQGWDEYDIGFD</sequence>
<proteinExistence type="predicted"/>
<dbReference type="PROSITE" id="PS51257">
    <property type="entry name" value="PROKAR_LIPOPROTEIN"/>
    <property type="match status" value="1"/>
</dbReference>
<keyword evidence="2" id="KW-1185">Reference proteome</keyword>
<name>A0ABX0LL68_9BURK</name>
<dbReference type="Proteomes" id="UP000785613">
    <property type="component" value="Unassembled WGS sequence"/>
</dbReference>
<evidence type="ECO:0000313" key="1">
    <source>
        <dbReference type="EMBL" id="NHZ33520.1"/>
    </source>
</evidence>
<comment type="caution">
    <text evidence="1">The sequence shown here is derived from an EMBL/GenBank/DDBJ whole genome shotgun (WGS) entry which is preliminary data.</text>
</comment>
<evidence type="ECO:0000313" key="2">
    <source>
        <dbReference type="Proteomes" id="UP000785613"/>
    </source>
</evidence>
<organism evidence="1 2">
    <name type="scientific">Massilia rubra</name>
    <dbReference type="NCBI Taxonomy" id="2607910"/>
    <lineage>
        <taxon>Bacteria</taxon>
        <taxon>Pseudomonadati</taxon>
        <taxon>Pseudomonadota</taxon>
        <taxon>Betaproteobacteria</taxon>
        <taxon>Burkholderiales</taxon>
        <taxon>Oxalobacteraceae</taxon>
        <taxon>Telluria group</taxon>
        <taxon>Massilia</taxon>
    </lineage>
</organism>